<keyword evidence="4" id="KW-1185">Reference proteome</keyword>
<evidence type="ECO:0000259" key="1">
    <source>
        <dbReference type="Pfam" id="PF00534"/>
    </source>
</evidence>
<dbReference type="Proteomes" id="UP000001916">
    <property type="component" value="Chromosome"/>
</dbReference>
<dbReference type="HOGENOM" id="CLU_009583_2_5_0"/>
<evidence type="ECO:0000259" key="2">
    <source>
        <dbReference type="Pfam" id="PF13439"/>
    </source>
</evidence>
<dbReference type="InterPro" id="IPR001296">
    <property type="entry name" value="Glyco_trans_1"/>
</dbReference>
<name>D7BCR9_ALLS1</name>
<evidence type="ECO:0000313" key="4">
    <source>
        <dbReference type="Proteomes" id="UP000001916"/>
    </source>
</evidence>
<dbReference type="InterPro" id="IPR050194">
    <property type="entry name" value="Glycosyltransferase_grp1"/>
</dbReference>
<accession>D7BCR9</accession>
<dbReference type="eggNOG" id="COG0438">
    <property type="taxonomic scope" value="Bacteria"/>
</dbReference>
<dbReference type="Gene3D" id="3.40.50.2000">
    <property type="entry name" value="Glycogen Phosphorylase B"/>
    <property type="match status" value="2"/>
</dbReference>
<dbReference type="EMBL" id="CP002042">
    <property type="protein sequence ID" value="ADH64652.1"/>
    <property type="molecule type" value="Genomic_DNA"/>
</dbReference>
<organism evidence="3 4">
    <name type="scientific">Allomeiothermus silvanus (strain ATCC 700542 / DSM 9946 / NBRC 106475 / NCIMB 13440 / VI-R2)</name>
    <name type="common">Thermus silvanus</name>
    <dbReference type="NCBI Taxonomy" id="526227"/>
    <lineage>
        <taxon>Bacteria</taxon>
        <taxon>Thermotogati</taxon>
        <taxon>Deinococcota</taxon>
        <taxon>Deinococci</taxon>
        <taxon>Thermales</taxon>
        <taxon>Thermaceae</taxon>
        <taxon>Allomeiothermus</taxon>
    </lineage>
</organism>
<dbReference type="PANTHER" id="PTHR45947">
    <property type="entry name" value="SULFOQUINOVOSYL TRANSFERASE SQD2"/>
    <property type="match status" value="1"/>
</dbReference>
<protein>
    <submittedName>
        <fullName evidence="3">Glycosyl transferase group 1</fullName>
    </submittedName>
</protein>
<dbReference type="AlphaFoldDB" id="D7BCR9"/>
<dbReference type="PANTHER" id="PTHR45947:SF3">
    <property type="entry name" value="SULFOQUINOVOSYL TRANSFERASE SQD2"/>
    <property type="match status" value="1"/>
</dbReference>
<dbReference type="GO" id="GO:0016757">
    <property type="term" value="F:glycosyltransferase activity"/>
    <property type="evidence" value="ECO:0007669"/>
    <property type="project" value="InterPro"/>
</dbReference>
<dbReference type="GO" id="GO:0071793">
    <property type="term" value="P:bacillithiol biosynthetic process"/>
    <property type="evidence" value="ECO:0007669"/>
    <property type="project" value="InterPro"/>
</dbReference>
<reference evidence="3 4" key="1">
    <citation type="journal article" date="2010" name="Stand. Genomic Sci.">
        <title>Complete genome sequence of Meiothermus silvanus type strain (VI-R2).</title>
        <authorList>
            <person name="Sikorski J."/>
            <person name="Tindall B.J."/>
            <person name="Lowry S."/>
            <person name="Lucas S."/>
            <person name="Nolan M."/>
            <person name="Copeland A."/>
            <person name="Glavina Del Rio T."/>
            <person name="Tice H."/>
            <person name="Cheng J.F."/>
            <person name="Han C."/>
            <person name="Pitluck S."/>
            <person name="Liolios K."/>
            <person name="Ivanova N."/>
            <person name="Mavromatis K."/>
            <person name="Mikhailova N."/>
            <person name="Pati A."/>
            <person name="Goodwin L."/>
            <person name="Chen A."/>
            <person name="Palaniappan K."/>
            <person name="Land M."/>
            <person name="Hauser L."/>
            <person name="Chang Y.J."/>
            <person name="Jeffries C.D."/>
            <person name="Rohde M."/>
            <person name="Goker M."/>
            <person name="Woyke T."/>
            <person name="Bristow J."/>
            <person name="Eisen J.A."/>
            <person name="Markowitz V."/>
            <person name="Hugenholtz P."/>
            <person name="Kyrpides N.C."/>
            <person name="Klenk H.P."/>
            <person name="Lapidus A."/>
        </authorList>
    </citation>
    <scope>NUCLEOTIDE SEQUENCE [LARGE SCALE GENOMIC DNA]</scope>
    <source>
        <strain evidence="4">ATCC 700542 / DSM 9946 / VI-R2</strain>
    </source>
</reference>
<dbReference type="InterPro" id="IPR028098">
    <property type="entry name" value="Glyco_trans_4-like_N"/>
</dbReference>
<feature type="domain" description="Glycosyl transferase family 1" evidence="1">
    <location>
        <begin position="222"/>
        <end position="376"/>
    </location>
</feature>
<keyword evidence="3" id="KW-0808">Transferase</keyword>
<sequence length="424" mass="46411">MNIAILCHASAGGSGVVATELAVALAKRGHQVHIVAPKRPFRLSRELDARSESFFQGMIRRIGRLLGVTPVDAAIGRERVQFHQIGTVDYPLFDDALSTLTAANTLARLVEEHHIEIVHAHYAIPHATSALLAREVSGGSFKVVTTLHGTDVTLLGLEPALRHTTRHAIEASDAVTAVSHDLARHTREAFGIHRPIHVIHNWVDPERFKPIHDPLLRARFAQPDEALLIHVSNFRRVKRPQDVIRVFARVAAKLPARLLMVGDGPERPECFALAQELEVMGRVQFLEFIPEVERVLGLADLMLMPSEQESFGLAVLEGMACGVPVVASRVGGLPEVVEEGKTGYLRAVGDIEGMAEAALEALSQPVHHQRLGEQARVRAVERFHPDVIVPQYLEVYREVLGLQHTESTTGAPSTQASEGVKLSA</sequence>
<dbReference type="CAZy" id="GT4">
    <property type="family name" value="Glycosyltransferase Family 4"/>
</dbReference>
<dbReference type="NCBIfam" id="TIGR03999">
    <property type="entry name" value="thiol_BshA"/>
    <property type="match status" value="1"/>
</dbReference>
<dbReference type="RefSeq" id="WP_013159186.1">
    <property type="nucleotide sequence ID" value="NC_014212.1"/>
</dbReference>
<dbReference type="OrthoDB" id="9810929at2"/>
<dbReference type="SUPFAM" id="SSF53756">
    <property type="entry name" value="UDP-Glycosyltransferase/glycogen phosphorylase"/>
    <property type="match status" value="1"/>
</dbReference>
<dbReference type="InterPro" id="IPR023881">
    <property type="entry name" value="Thiol_BshA"/>
</dbReference>
<dbReference type="KEGG" id="msv:Mesil_2808"/>
<dbReference type="Pfam" id="PF13439">
    <property type="entry name" value="Glyco_transf_4"/>
    <property type="match status" value="1"/>
</dbReference>
<feature type="domain" description="Glycosyltransferase subfamily 4-like N-terminal" evidence="2">
    <location>
        <begin position="12"/>
        <end position="207"/>
    </location>
</feature>
<gene>
    <name evidence="3" type="ordered locus">Mesil_2808</name>
</gene>
<dbReference type="Pfam" id="PF00534">
    <property type="entry name" value="Glycos_transf_1"/>
    <property type="match status" value="1"/>
</dbReference>
<evidence type="ECO:0000313" key="3">
    <source>
        <dbReference type="EMBL" id="ADH64652.1"/>
    </source>
</evidence>
<proteinExistence type="predicted"/>
<dbReference type="STRING" id="526227.Mesil_2808"/>